<dbReference type="EMBL" id="CACRUP010000017">
    <property type="protein sequence ID" value="VYT97936.1"/>
    <property type="molecule type" value="Genomic_DNA"/>
</dbReference>
<organism evidence="1">
    <name type="scientific">Peptoniphilus gorbachii</name>
    <dbReference type="NCBI Taxonomy" id="411567"/>
    <lineage>
        <taxon>Bacteria</taxon>
        <taxon>Bacillati</taxon>
        <taxon>Bacillota</taxon>
        <taxon>Tissierellia</taxon>
        <taxon>Tissierellales</taxon>
        <taxon>Peptoniphilaceae</taxon>
        <taxon>Peptoniphilus</taxon>
    </lineage>
</organism>
<protein>
    <submittedName>
        <fullName evidence="1">Uncharacterized protein</fullName>
    </submittedName>
</protein>
<dbReference type="RefSeq" id="WP_156701480.1">
    <property type="nucleotide sequence ID" value="NZ_CACRUP010000017.1"/>
</dbReference>
<evidence type="ECO:0000313" key="1">
    <source>
        <dbReference type="EMBL" id="VYT97936.1"/>
    </source>
</evidence>
<dbReference type="AlphaFoldDB" id="A0A6N3B855"/>
<gene>
    <name evidence="1" type="ORF">PGLFYP46_01561</name>
</gene>
<reference evidence="1" key="1">
    <citation type="submission" date="2019-11" db="EMBL/GenBank/DDBJ databases">
        <authorList>
            <person name="Feng L."/>
        </authorList>
    </citation>
    <scope>NUCLEOTIDE SEQUENCE</scope>
    <source>
        <strain evidence="1">PgorbachiiLFYP46</strain>
    </source>
</reference>
<name>A0A6N3B855_9FIRM</name>
<proteinExistence type="predicted"/>
<accession>A0A6N3B855</accession>
<sequence length="711" mass="82204">MKKILFGIFLLLGLGLGFFIYEFGSDFGLNFGGKNLEPKTYEEIKENFKKDSKNLSPEDAYLLAKNEDEEKYYRALYEAYKKEDKDLALQYLYNECVINNNLKVYPILRDKVSSNVTYTATETGYNGAVKNLVSKFENDLFTFVPKFYDSKTKDQCAYTFYSYFFPEYPQKFLDEGSESPKIDINYIDKDGVEKIGGSPSGYQVGGENIYFKNFDGKTVLAISMTDNGFTAATEGFVPVIEQIYIYKDYSMTSTLVIQGGWGTKYRSWGIGSYKPFGPMDDIRYYKGEEEISKEEFEKNVVPIDKLVNISKEESKSWIKISTRGILGSHMGQSENENGDEDRSNWQTALTNMILYGYDISLDQEVDLPYLRPYLKHLYTNKYSSILVDSNEAFGDGRDCFFASICDLDKDGYPEIIMNYFLQIKERDLYEYHTKVIAYDPEKKSTYILGEFLSYDDLMAIFEESNMGGIYTDNNKNYLAVILDSNTKYAGTQSIALYEKVGNKLKCIESSIKTSDAGIHNEYLRKYNKEIETYPKDNDSESTLGFRSMDYPKEDKENNLFIGWEKPGENSKEKYENLYDKVISKSVREKLSMPYTKVTYHFEYENVFNSVAFNDIDEIMDILLANKNIKVPTYKRLEIGENYYPLEAILDQDGKTYINLKLLKAVKNLKIDKDKADIVEKDKAKYINLQDLKKLDLVTSESKELIRLKEEV</sequence>